<dbReference type="AlphaFoldDB" id="A0A4Z2JA94"/>
<keyword evidence="2" id="KW-1185">Reference proteome</keyword>
<dbReference type="EMBL" id="SRLO01000013">
    <property type="protein sequence ID" value="TNN86724.1"/>
    <property type="molecule type" value="Genomic_DNA"/>
</dbReference>
<protein>
    <submittedName>
        <fullName evidence="1">Uncharacterized protein</fullName>
    </submittedName>
</protein>
<evidence type="ECO:0000313" key="2">
    <source>
        <dbReference type="Proteomes" id="UP000314294"/>
    </source>
</evidence>
<organism evidence="1 2">
    <name type="scientific">Liparis tanakae</name>
    <name type="common">Tanaka's snailfish</name>
    <dbReference type="NCBI Taxonomy" id="230148"/>
    <lineage>
        <taxon>Eukaryota</taxon>
        <taxon>Metazoa</taxon>
        <taxon>Chordata</taxon>
        <taxon>Craniata</taxon>
        <taxon>Vertebrata</taxon>
        <taxon>Euteleostomi</taxon>
        <taxon>Actinopterygii</taxon>
        <taxon>Neopterygii</taxon>
        <taxon>Teleostei</taxon>
        <taxon>Neoteleostei</taxon>
        <taxon>Acanthomorphata</taxon>
        <taxon>Eupercaria</taxon>
        <taxon>Perciformes</taxon>
        <taxon>Cottioidei</taxon>
        <taxon>Cottales</taxon>
        <taxon>Liparidae</taxon>
        <taxon>Liparis</taxon>
    </lineage>
</organism>
<gene>
    <name evidence="1" type="ORF">EYF80_002907</name>
</gene>
<comment type="caution">
    <text evidence="1">The sequence shown here is derived from an EMBL/GenBank/DDBJ whole genome shotgun (WGS) entry which is preliminary data.</text>
</comment>
<proteinExistence type="predicted"/>
<evidence type="ECO:0000313" key="1">
    <source>
        <dbReference type="EMBL" id="TNN86724.1"/>
    </source>
</evidence>
<sequence length="60" mass="6522">MSTTTYETIVGICTEGQLYTFPFILHSPHLLPLVQYPDSNCSSLYPTTSTSTSTSTSTCP</sequence>
<reference evidence="1 2" key="1">
    <citation type="submission" date="2019-03" db="EMBL/GenBank/DDBJ databases">
        <title>First draft genome of Liparis tanakae, snailfish: a comprehensive survey of snailfish specific genes.</title>
        <authorList>
            <person name="Kim W."/>
            <person name="Song I."/>
            <person name="Jeong J.-H."/>
            <person name="Kim D."/>
            <person name="Kim S."/>
            <person name="Ryu S."/>
            <person name="Song J.Y."/>
            <person name="Lee S.K."/>
        </authorList>
    </citation>
    <scope>NUCLEOTIDE SEQUENCE [LARGE SCALE GENOMIC DNA]</scope>
    <source>
        <tissue evidence="1">Muscle</tissue>
    </source>
</reference>
<accession>A0A4Z2JA94</accession>
<dbReference type="Proteomes" id="UP000314294">
    <property type="component" value="Unassembled WGS sequence"/>
</dbReference>
<name>A0A4Z2JA94_9TELE</name>